<evidence type="ECO:0000313" key="4">
    <source>
        <dbReference type="Proteomes" id="UP000580718"/>
    </source>
</evidence>
<protein>
    <submittedName>
        <fullName evidence="2">Uncharacterized protein</fullName>
    </submittedName>
</protein>
<sequence>MSLPSGHGPAPATAAAGTAWWLVDVDSRVVAGPFGSRVDAALAELSSSPRDELDVLVPAHGTRRDDGTLAPRFSPDDRAWLAHLSEQLDRLADDWDALIDDADPLTGLVCEIAAAVAEAGLPLHDCAGRTPSRQLGGVCLTPAPGEQGVLVTWTQHDRMALGRVRGHAADLAAQQVMNHAVAGVLTAFGFLVEPFGEASGHVVRGADDTPGLTAWD</sequence>
<comment type="caution">
    <text evidence="2">The sequence shown here is derived from an EMBL/GenBank/DDBJ whole genome shotgun (WGS) entry which is preliminary data.</text>
</comment>
<proteinExistence type="predicted"/>
<dbReference type="RefSeq" id="WP_110553025.1">
    <property type="nucleotide sequence ID" value="NZ_JACIBU010000001.1"/>
</dbReference>
<evidence type="ECO:0000313" key="2">
    <source>
        <dbReference type="EMBL" id="PZA20520.1"/>
    </source>
</evidence>
<evidence type="ECO:0000313" key="1">
    <source>
        <dbReference type="EMBL" id="MBB3677088.1"/>
    </source>
</evidence>
<dbReference type="AlphaFoldDB" id="A0A323V8X1"/>
<organism evidence="2 3">
    <name type="scientific">Modestobacter versicolor</name>
    <dbReference type="NCBI Taxonomy" id="429133"/>
    <lineage>
        <taxon>Bacteria</taxon>
        <taxon>Bacillati</taxon>
        <taxon>Actinomycetota</taxon>
        <taxon>Actinomycetes</taxon>
        <taxon>Geodermatophilales</taxon>
        <taxon>Geodermatophilaceae</taxon>
        <taxon>Modestobacter</taxon>
    </lineage>
</organism>
<evidence type="ECO:0000313" key="3">
    <source>
        <dbReference type="Proteomes" id="UP000247602"/>
    </source>
</evidence>
<dbReference type="EMBL" id="JACIBU010000001">
    <property type="protein sequence ID" value="MBB3677088.1"/>
    <property type="molecule type" value="Genomic_DNA"/>
</dbReference>
<accession>A0A323V8X1</accession>
<name>A0A323V8X1_9ACTN</name>
<keyword evidence="3" id="KW-1185">Reference proteome</keyword>
<dbReference type="Proteomes" id="UP000247602">
    <property type="component" value="Unassembled WGS sequence"/>
</dbReference>
<gene>
    <name evidence="2" type="ORF">DMO24_15005</name>
    <name evidence="1" type="ORF">FHX36_002823</name>
</gene>
<reference evidence="2 3" key="1">
    <citation type="submission" date="2018-06" db="EMBL/GenBank/DDBJ databases">
        <title>Draft genome sequence of Modestobacter versicolor CP153-2.</title>
        <authorList>
            <person name="Gundlapally S.R."/>
        </authorList>
    </citation>
    <scope>NUCLEOTIDE SEQUENCE [LARGE SCALE GENOMIC DNA]</scope>
    <source>
        <strain evidence="2 3">CP153-2</strain>
    </source>
</reference>
<reference evidence="1 4" key="2">
    <citation type="submission" date="2020-08" db="EMBL/GenBank/DDBJ databases">
        <title>Sequencing the genomes of 1000 actinobacteria strains.</title>
        <authorList>
            <person name="Klenk H.-P."/>
        </authorList>
    </citation>
    <scope>NUCLEOTIDE SEQUENCE [LARGE SCALE GENOMIC DNA]</scope>
    <source>
        <strain evidence="1 4">DSM 16678</strain>
    </source>
</reference>
<dbReference type="EMBL" id="QKNV01000172">
    <property type="protein sequence ID" value="PZA20520.1"/>
    <property type="molecule type" value="Genomic_DNA"/>
</dbReference>
<dbReference type="OrthoDB" id="5185638at2"/>
<dbReference type="Proteomes" id="UP000580718">
    <property type="component" value="Unassembled WGS sequence"/>
</dbReference>